<sequence length="789" mass="85151">MGCEAFAALWSGLASRQQAARVREHLLDPSKFFGRVPFSTVALDAPEFKPTGYWRGPVWLDQAYFAIRGLQRYGHTEDAERGLQKLLAEVSKDPVPRENYNPVSGAGLGAQFFGWSAASLLMLTTPGREDLTCRPALTTAMPWARAQPGERRRRRALDCAVLPSCRGRAQRAGEGTPLAGASGAPRAPEGRRPRNAGLRGYAGEVRGVRGGAGRRGPLAETGGAHPPGGREGCDRRRSSCRWSRGAGRCVAGRRPPAGNIGRGGVAGRPGARETVRPEAARAAGEAAPGNGLPRRQRQAHRQQVAADGCGVFEEQRHEFARAQARVARRQVGALVVAPLGIPLQPHCPDDHLGPSLRGARSICAVISSHVDSEPHQELAQHLASTFCEMEREDKLLSRPEEIDRVRATLAELRRQLNSSDECFVRLGASHCVSFRVRGSPPALAALPALAAVPVPLVDLAGELCRRTAGQASEAAAAGAPAPPTFAFEPDLALTHLVPYLDGLRSVLDVVDASGADEDTVLICLRHLLHFGLIAMIDAIRPENRYSLTPEFHVAFGRPEVLAEVVEYVTAGRVQEDVQLVQVVQLLYARMDGWSQTLDQFQQENASILQEHGISCRHLVTYGLLRGLLERIGSCDQELTHLEWRELERLRKDTIPRRKNEMVARGMPINQVNKDPQVKAMVSRMNELKDREKLGAEGLCTAAPARSALSAGGGWQLSEPRGWASPRPAPETAAASAAAPLEPSAAPRASGVGLRGFARPRRGPSRASELHGRGLVGGGHGISERKEHVH</sequence>
<dbReference type="Gene3D" id="1.50.10.10">
    <property type="match status" value="1"/>
</dbReference>
<feature type="compositionally biased region" description="Basic and acidic residues" evidence="2">
    <location>
        <begin position="270"/>
        <end position="279"/>
    </location>
</feature>
<evidence type="ECO:0000256" key="1">
    <source>
        <dbReference type="ARBA" id="ARBA00008433"/>
    </source>
</evidence>
<protein>
    <recommendedName>
        <fullName evidence="3">Mannosylglycerate hydrolase MGH1-like glycoside hydrolase domain-containing protein</fullName>
    </recommendedName>
</protein>
<evidence type="ECO:0000256" key="2">
    <source>
        <dbReference type="SAM" id="MobiDB-lite"/>
    </source>
</evidence>
<dbReference type="Proteomes" id="UP001189429">
    <property type="component" value="Unassembled WGS sequence"/>
</dbReference>
<evidence type="ECO:0000313" key="4">
    <source>
        <dbReference type="EMBL" id="CAK0875348.1"/>
    </source>
</evidence>
<dbReference type="InterPro" id="IPR009348">
    <property type="entry name" value="NPR2-like"/>
</dbReference>
<dbReference type="InterPro" id="IPR008928">
    <property type="entry name" value="6-hairpin_glycosidase_sf"/>
</dbReference>
<comment type="similarity">
    <text evidence="1">Belongs to the NPR2 family.</text>
</comment>
<feature type="domain" description="Mannosylglycerate hydrolase MGH1-like glycoside hydrolase" evidence="3">
    <location>
        <begin position="5"/>
        <end position="116"/>
    </location>
</feature>
<dbReference type="SUPFAM" id="SSF48208">
    <property type="entry name" value="Six-hairpin glycosidases"/>
    <property type="match status" value="1"/>
</dbReference>
<feature type="compositionally biased region" description="Low complexity" evidence="2">
    <location>
        <begin position="280"/>
        <end position="289"/>
    </location>
</feature>
<dbReference type="Pfam" id="PF06218">
    <property type="entry name" value="NPR2"/>
    <property type="match status" value="1"/>
</dbReference>
<dbReference type="InterPro" id="IPR054491">
    <property type="entry name" value="MGH1-like_GH"/>
</dbReference>
<dbReference type="PANTHER" id="PTHR12991:SF10">
    <property type="entry name" value="GATOR COMPLEX PROTEIN NPRL2"/>
    <property type="match status" value="1"/>
</dbReference>
<reference evidence="4" key="1">
    <citation type="submission" date="2023-10" db="EMBL/GenBank/DDBJ databases">
        <authorList>
            <person name="Chen Y."/>
            <person name="Shah S."/>
            <person name="Dougan E. K."/>
            <person name="Thang M."/>
            <person name="Chan C."/>
        </authorList>
    </citation>
    <scope>NUCLEOTIDE SEQUENCE [LARGE SCALE GENOMIC DNA]</scope>
</reference>
<feature type="region of interest" description="Disordered" evidence="2">
    <location>
        <begin position="260"/>
        <end position="298"/>
    </location>
</feature>
<comment type="caution">
    <text evidence="4">The sequence shown here is derived from an EMBL/GenBank/DDBJ whole genome shotgun (WGS) entry which is preliminary data.</text>
</comment>
<dbReference type="Pfam" id="PF22422">
    <property type="entry name" value="MGH1-like_GH"/>
    <property type="match status" value="1"/>
</dbReference>
<dbReference type="PANTHER" id="PTHR12991">
    <property type="entry name" value="NITROGEN PERMEASE REGULATOR 2/TUMOR SUPPRESSOR CANDIDATE 4"/>
    <property type="match status" value="1"/>
</dbReference>
<feature type="compositionally biased region" description="Low complexity" evidence="2">
    <location>
        <begin position="723"/>
        <end position="749"/>
    </location>
</feature>
<keyword evidence="5" id="KW-1185">Reference proteome</keyword>
<evidence type="ECO:0000313" key="5">
    <source>
        <dbReference type="Proteomes" id="UP001189429"/>
    </source>
</evidence>
<feature type="region of interest" description="Disordered" evidence="2">
    <location>
        <begin position="170"/>
        <end position="237"/>
    </location>
</feature>
<feature type="region of interest" description="Disordered" evidence="2">
    <location>
        <begin position="710"/>
        <end position="789"/>
    </location>
</feature>
<feature type="compositionally biased region" description="Low complexity" evidence="2">
    <location>
        <begin position="195"/>
        <end position="205"/>
    </location>
</feature>
<gene>
    <name evidence="4" type="ORF">PCOR1329_LOCUS60033</name>
</gene>
<proteinExistence type="inferred from homology"/>
<accession>A0ABN9VPL2</accession>
<dbReference type="InterPro" id="IPR012341">
    <property type="entry name" value="6hp_glycosidase-like_sf"/>
</dbReference>
<organism evidence="4 5">
    <name type="scientific">Prorocentrum cordatum</name>
    <dbReference type="NCBI Taxonomy" id="2364126"/>
    <lineage>
        <taxon>Eukaryota</taxon>
        <taxon>Sar</taxon>
        <taxon>Alveolata</taxon>
        <taxon>Dinophyceae</taxon>
        <taxon>Prorocentrales</taxon>
        <taxon>Prorocentraceae</taxon>
        <taxon>Prorocentrum</taxon>
    </lineage>
</organism>
<evidence type="ECO:0000259" key="3">
    <source>
        <dbReference type="Pfam" id="PF22422"/>
    </source>
</evidence>
<dbReference type="EMBL" id="CAUYUJ010017504">
    <property type="protein sequence ID" value="CAK0875348.1"/>
    <property type="molecule type" value="Genomic_DNA"/>
</dbReference>
<name>A0ABN9VPL2_9DINO</name>